<feature type="transmembrane region" description="Helical" evidence="2">
    <location>
        <begin position="33"/>
        <end position="51"/>
    </location>
</feature>
<evidence type="ECO:0000259" key="3">
    <source>
        <dbReference type="Pfam" id="PF11350"/>
    </source>
</evidence>
<feature type="region of interest" description="Disordered" evidence="1">
    <location>
        <begin position="59"/>
        <end position="85"/>
    </location>
</feature>
<comment type="caution">
    <text evidence="4">The sequence shown here is derived from an EMBL/GenBank/DDBJ whole genome shotgun (WGS) entry which is preliminary data.</text>
</comment>
<proteinExistence type="predicted"/>
<accession>A0ABW4AE62</accession>
<dbReference type="InterPro" id="IPR022603">
    <property type="entry name" value="DUF3152"/>
</dbReference>
<dbReference type="Pfam" id="PF11350">
    <property type="entry name" value="DUF3152"/>
    <property type="match status" value="1"/>
</dbReference>
<sequence>MTGFVRVWTAMTTPAGPAPEPRPLSPGDRWRQTWLVILAAALVLLTVVAVGRPFDSRTDPPGHAAAAASPAQSPSPSPSPSAVVTDEVKAPTSIFPAAGLMKLDGPVPVKGSGRFEYANERGPVAGSGGRLRRFKVAVEKGSGEDVAAFAAQVRAILEDERSWIGSGSVRMQMVAGSDQADFTVYLATRDTAGRMCEVGGTNIRIGGVPFTSCRAVGKAIINLDRWRLSAQPYLRAGTDLAAYRQYVINHEVGHELGHRHEGCPQAGGRAPVMVQQTLTLRGCVPWSWPRSNNRDLAGPRL</sequence>
<protein>
    <submittedName>
        <fullName evidence="4">DUF3152 domain-containing protein</fullName>
    </submittedName>
</protein>
<evidence type="ECO:0000256" key="2">
    <source>
        <dbReference type="SAM" id="Phobius"/>
    </source>
</evidence>
<feature type="compositionally biased region" description="Low complexity" evidence="1">
    <location>
        <begin position="61"/>
        <end position="72"/>
    </location>
</feature>
<name>A0ABW4AE62_9ACTN</name>
<reference evidence="5" key="1">
    <citation type="journal article" date="2019" name="Int. J. Syst. Evol. Microbiol.">
        <title>The Global Catalogue of Microorganisms (GCM) 10K type strain sequencing project: providing services to taxonomists for standard genome sequencing and annotation.</title>
        <authorList>
            <consortium name="The Broad Institute Genomics Platform"/>
            <consortium name="The Broad Institute Genome Sequencing Center for Infectious Disease"/>
            <person name="Wu L."/>
            <person name="Ma J."/>
        </authorList>
    </citation>
    <scope>NUCLEOTIDE SEQUENCE [LARGE SCALE GENOMIC DNA]</scope>
    <source>
        <strain evidence="5">CCM 7526</strain>
    </source>
</reference>
<evidence type="ECO:0000313" key="5">
    <source>
        <dbReference type="Proteomes" id="UP001597183"/>
    </source>
</evidence>
<evidence type="ECO:0000313" key="4">
    <source>
        <dbReference type="EMBL" id="MFD1368402.1"/>
    </source>
</evidence>
<dbReference type="EMBL" id="JBHTMK010000037">
    <property type="protein sequence ID" value="MFD1368402.1"/>
    <property type="molecule type" value="Genomic_DNA"/>
</dbReference>
<feature type="domain" description="DUF3152" evidence="3">
    <location>
        <begin position="105"/>
        <end position="280"/>
    </location>
</feature>
<gene>
    <name evidence="4" type="ORF">ACFQ5G_23875</name>
</gene>
<dbReference type="SUPFAM" id="SSF55486">
    <property type="entry name" value="Metalloproteases ('zincins'), catalytic domain"/>
    <property type="match status" value="1"/>
</dbReference>
<keyword evidence="2" id="KW-1133">Transmembrane helix</keyword>
<keyword evidence="2" id="KW-0472">Membrane</keyword>
<keyword evidence="5" id="KW-1185">Reference proteome</keyword>
<organism evidence="4 5">
    <name type="scientific">Actinoplanes sichuanensis</name>
    <dbReference type="NCBI Taxonomy" id="512349"/>
    <lineage>
        <taxon>Bacteria</taxon>
        <taxon>Bacillati</taxon>
        <taxon>Actinomycetota</taxon>
        <taxon>Actinomycetes</taxon>
        <taxon>Micromonosporales</taxon>
        <taxon>Micromonosporaceae</taxon>
        <taxon>Actinoplanes</taxon>
    </lineage>
</organism>
<evidence type="ECO:0000256" key="1">
    <source>
        <dbReference type="SAM" id="MobiDB-lite"/>
    </source>
</evidence>
<dbReference type="Proteomes" id="UP001597183">
    <property type="component" value="Unassembled WGS sequence"/>
</dbReference>
<keyword evidence="2" id="KW-0812">Transmembrane</keyword>